<dbReference type="InterPro" id="IPR037272">
    <property type="entry name" value="SNS_sf"/>
</dbReference>
<keyword evidence="4 9" id="KW-0812">Transmembrane</keyword>
<feature type="transmembrane region" description="Helical" evidence="9">
    <location>
        <begin position="144"/>
        <end position="165"/>
    </location>
</feature>
<evidence type="ECO:0000256" key="9">
    <source>
        <dbReference type="SAM" id="Phobius"/>
    </source>
</evidence>
<keyword evidence="3" id="KW-0813">Transport</keyword>
<accession>A0A814Z041</accession>
<comment type="caution">
    <text evidence="10">The sequence shown here is derived from an EMBL/GenBank/DDBJ whole genome shotgun (WGS) entry which is preliminary data.</text>
</comment>
<evidence type="ECO:0000313" key="10">
    <source>
        <dbReference type="EMBL" id="CAF1237254.1"/>
    </source>
</evidence>
<feature type="transmembrane region" description="Helical" evidence="9">
    <location>
        <begin position="500"/>
        <end position="524"/>
    </location>
</feature>
<proteinExistence type="inferred from homology"/>
<dbReference type="GO" id="GO:0015179">
    <property type="term" value="F:L-amino acid transmembrane transporter activity"/>
    <property type="evidence" value="ECO:0007669"/>
    <property type="project" value="TreeGrafter"/>
</dbReference>
<organism evidence="10 11">
    <name type="scientific">Adineta ricciae</name>
    <name type="common">Rotifer</name>
    <dbReference type="NCBI Taxonomy" id="249248"/>
    <lineage>
        <taxon>Eukaryota</taxon>
        <taxon>Metazoa</taxon>
        <taxon>Spiralia</taxon>
        <taxon>Gnathifera</taxon>
        <taxon>Rotifera</taxon>
        <taxon>Eurotatoria</taxon>
        <taxon>Bdelloidea</taxon>
        <taxon>Adinetida</taxon>
        <taxon>Adinetidae</taxon>
        <taxon>Adineta</taxon>
    </lineage>
</organism>
<feature type="transmembrane region" description="Helical" evidence="9">
    <location>
        <begin position="294"/>
        <end position="314"/>
    </location>
</feature>
<keyword evidence="8" id="KW-0915">Sodium</keyword>
<dbReference type="InterPro" id="IPR000175">
    <property type="entry name" value="Na/ntran_symport"/>
</dbReference>
<feature type="transmembrane region" description="Helical" evidence="9">
    <location>
        <begin position="427"/>
        <end position="453"/>
    </location>
</feature>
<dbReference type="Proteomes" id="UP000663852">
    <property type="component" value="Unassembled WGS sequence"/>
</dbReference>
<evidence type="ECO:0000256" key="5">
    <source>
        <dbReference type="ARBA" id="ARBA00022989"/>
    </source>
</evidence>
<dbReference type="GO" id="GO:0005283">
    <property type="term" value="F:amino acid:sodium symporter activity"/>
    <property type="evidence" value="ECO:0007669"/>
    <property type="project" value="TreeGrafter"/>
</dbReference>
<comment type="subcellular location">
    <subcellularLocation>
        <location evidence="1">Membrane</location>
        <topology evidence="1">Multi-pass membrane protein</topology>
    </subcellularLocation>
</comment>
<protein>
    <submittedName>
        <fullName evidence="10">Uncharacterized protein</fullName>
    </submittedName>
</protein>
<comment type="similarity">
    <text evidence="2">Belongs to the sodium:neurotransmitter symporter (SNF) (TC 2.A.22) family.</text>
</comment>
<reference evidence="10" key="1">
    <citation type="submission" date="2021-02" db="EMBL/GenBank/DDBJ databases">
        <authorList>
            <person name="Nowell W R."/>
        </authorList>
    </citation>
    <scope>NUCLEOTIDE SEQUENCE</scope>
</reference>
<evidence type="ECO:0000256" key="3">
    <source>
        <dbReference type="ARBA" id="ARBA00022448"/>
    </source>
</evidence>
<dbReference type="Pfam" id="PF00209">
    <property type="entry name" value="SNF"/>
    <property type="match status" value="1"/>
</dbReference>
<evidence type="ECO:0000256" key="6">
    <source>
        <dbReference type="ARBA" id="ARBA00023136"/>
    </source>
</evidence>
<feature type="transmembrane region" description="Helical" evidence="9">
    <location>
        <begin position="251"/>
        <end position="274"/>
    </location>
</feature>
<feature type="transmembrane region" description="Helical" evidence="9">
    <location>
        <begin position="459"/>
        <end position="480"/>
    </location>
</feature>
<dbReference type="SUPFAM" id="SSF161070">
    <property type="entry name" value="SNF-like"/>
    <property type="match status" value="1"/>
</dbReference>
<keyword evidence="6 9" id="KW-0472">Membrane</keyword>
<name>A0A814Z041_ADIRI</name>
<dbReference type="EMBL" id="CAJNOJ010000170">
    <property type="protein sequence ID" value="CAF1237254.1"/>
    <property type="molecule type" value="Genomic_DNA"/>
</dbReference>
<evidence type="ECO:0000256" key="8">
    <source>
        <dbReference type="PIRSR" id="PIRSR600175-1"/>
    </source>
</evidence>
<dbReference type="PROSITE" id="PS50267">
    <property type="entry name" value="NA_NEUROTRAN_SYMP_3"/>
    <property type="match status" value="1"/>
</dbReference>
<keyword evidence="8" id="KW-0479">Metal-binding</keyword>
<feature type="binding site" evidence="8">
    <location>
        <position position="403"/>
    </location>
    <ligand>
        <name>Na(+)</name>
        <dbReference type="ChEBI" id="CHEBI:29101"/>
        <label>1</label>
    </ligand>
</feature>
<feature type="transmembrane region" description="Helical" evidence="9">
    <location>
        <begin position="91"/>
        <end position="114"/>
    </location>
</feature>
<gene>
    <name evidence="10" type="ORF">EDS130_LOCUS27260</name>
</gene>
<dbReference type="GO" id="GO:0046872">
    <property type="term" value="F:metal ion binding"/>
    <property type="evidence" value="ECO:0007669"/>
    <property type="project" value="UniProtKB-KW"/>
</dbReference>
<feature type="transmembrane region" description="Helical" evidence="9">
    <location>
        <begin position="53"/>
        <end position="70"/>
    </location>
</feature>
<dbReference type="OrthoDB" id="6581954at2759"/>
<keyword evidence="7" id="KW-0325">Glycoprotein</keyword>
<sequence length="663" mass="74876">MLPLALTYLTSLAARICTLQHFLEDVVQGQVAYSFVAMAVHQLGSDEWKNRSLLWFGSCILIQWLCSYLLPLPQILMSNVYICFAYLPDRFFALYSAIFLLVLPVFLHLLVYVLGKLMVKHHANNPQIRPVDHVNEIEIDHSSLMSYVFIMGLLFDMIGYAPRCLLGVVDYKLKKSIAIYAGLEILPSKFFRTASEQFFFKLLLGKSEKFEDFGTPQAFSAVSLLVAWIIVGLCIFRGVKSSGKVAYFTAIFPYIVLLILIIQSATLSGAGAGIKYYIIPKWDLVAKFETWQAAASQVFFSLGLSFGSLMAYSASNKFKNNFFRQMCIVVSCDCLTGIFAGFAVFATIGFLATEMKSTVEKYAESSGPGLAFITYPEAISHMPASPFFAILFFLMLLALGLGSQFALTDVPITSLTELFPKLRTKRYLAVIVTCTVSYLVSLPFTCRGGIYLFELLMEYAANVSMVVVGFFEVYTVAYIYGYNRFMNDVKMMLGKRAAQYYLFVTWCIISPLLMLIIIVTKLIGAEPMINKEGAGFEKYQYPQWSTILGWFIFIGCVIPIPLVYLVSYIKEYQRLGLQQIAKPIGIESDNHLHEGNNYLEKPRCLAAITENNSPRFDWGPKKRINQYGLYAHLAETPADYINPSFHTETRTSEHDIDDLDRKF</sequence>
<dbReference type="PANTHER" id="PTHR11616:SF321">
    <property type="entry name" value="SODIUM-DEPENDENT NUTRIENT AMINO ACID TRANSPORTER 1-RELATED"/>
    <property type="match status" value="1"/>
</dbReference>
<dbReference type="AlphaFoldDB" id="A0A814Z041"/>
<dbReference type="GO" id="GO:0089718">
    <property type="term" value="P:amino acid import across plasma membrane"/>
    <property type="evidence" value="ECO:0007669"/>
    <property type="project" value="TreeGrafter"/>
</dbReference>
<evidence type="ECO:0000256" key="4">
    <source>
        <dbReference type="ARBA" id="ARBA00022692"/>
    </source>
</evidence>
<feature type="binding site" evidence="8">
    <location>
        <position position="301"/>
    </location>
    <ligand>
        <name>Na(+)</name>
        <dbReference type="ChEBI" id="CHEBI:29101"/>
        <label>1</label>
    </ligand>
</feature>
<dbReference type="PANTHER" id="PTHR11616">
    <property type="entry name" value="SODIUM/CHLORIDE DEPENDENT TRANSPORTER"/>
    <property type="match status" value="1"/>
</dbReference>
<feature type="binding site" evidence="8">
    <location>
        <position position="399"/>
    </location>
    <ligand>
        <name>Na(+)</name>
        <dbReference type="ChEBI" id="CHEBI:29101"/>
        <label>1</label>
    </ligand>
</feature>
<evidence type="ECO:0000256" key="7">
    <source>
        <dbReference type="ARBA" id="ARBA00023180"/>
    </source>
</evidence>
<feature type="transmembrane region" description="Helical" evidence="9">
    <location>
        <begin position="218"/>
        <end position="239"/>
    </location>
</feature>
<dbReference type="PRINTS" id="PR00176">
    <property type="entry name" value="NANEUSMPORT"/>
</dbReference>
<feature type="transmembrane region" description="Helical" evidence="9">
    <location>
        <begin position="544"/>
        <end position="566"/>
    </location>
</feature>
<evidence type="ECO:0000256" key="1">
    <source>
        <dbReference type="ARBA" id="ARBA00004141"/>
    </source>
</evidence>
<keyword evidence="5 9" id="KW-1133">Transmembrane helix</keyword>
<feature type="transmembrane region" description="Helical" evidence="9">
    <location>
        <begin position="326"/>
        <end position="352"/>
    </location>
</feature>
<dbReference type="GO" id="GO:0005886">
    <property type="term" value="C:plasma membrane"/>
    <property type="evidence" value="ECO:0007669"/>
    <property type="project" value="TreeGrafter"/>
</dbReference>
<feature type="transmembrane region" description="Helical" evidence="9">
    <location>
        <begin position="387"/>
        <end position="407"/>
    </location>
</feature>
<evidence type="ECO:0000256" key="2">
    <source>
        <dbReference type="ARBA" id="ARBA00006459"/>
    </source>
</evidence>
<evidence type="ECO:0000313" key="11">
    <source>
        <dbReference type="Proteomes" id="UP000663852"/>
    </source>
</evidence>